<accession>A0A1G6W8I8</accession>
<evidence type="ECO:0000313" key="3">
    <source>
        <dbReference type="Proteomes" id="UP000199072"/>
    </source>
</evidence>
<evidence type="ECO:0000256" key="1">
    <source>
        <dbReference type="SAM" id="SignalP"/>
    </source>
</evidence>
<gene>
    <name evidence="2" type="ORF">SAMN05216464_10290</name>
</gene>
<dbReference type="Proteomes" id="UP000199072">
    <property type="component" value="Unassembled WGS sequence"/>
</dbReference>
<dbReference type="EMBL" id="FNAI01000002">
    <property type="protein sequence ID" value="SDD62003.1"/>
    <property type="molecule type" value="Genomic_DNA"/>
</dbReference>
<keyword evidence="1" id="KW-0732">Signal</keyword>
<evidence type="ECO:0000313" key="2">
    <source>
        <dbReference type="EMBL" id="SDD62003.1"/>
    </source>
</evidence>
<dbReference type="RefSeq" id="WP_091145380.1">
    <property type="nucleotide sequence ID" value="NZ_FNAI01000002.1"/>
</dbReference>
<name>A0A1G6W8I8_9SPHI</name>
<dbReference type="STRING" id="1391627.SAMN05216464_10290"/>
<proteinExistence type="predicted"/>
<dbReference type="AlphaFoldDB" id="A0A1G6W8I8"/>
<feature type="chain" id="PRO_5011437743" evidence="1">
    <location>
        <begin position="22"/>
        <end position="830"/>
    </location>
</feature>
<feature type="signal peptide" evidence="1">
    <location>
        <begin position="1"/>
        <end position="21"/>
    </location>
</feature>
<dbReference type="OrthoDB" id="905715at2"/>
<organism evidence="2 3">
    <name type="scientific">Mucilaginibacter pineti</name>
    <dbReference type="NCBI Taxonomy" id="1391627"/>
    <lineage>
        <taxon>Bacteria</taxon>
        <taxon>Pseudomonadati</taxon>
        <taxon>Bacteroidota</taxon>
        <taxon>Sphingobacteriia</taxon>
        <taxon>Sphingobacteriales</taxon>
        <taxon>Sphingobacteriaceae</taxon>
        <taxon>Mucilaginibacter</taxon>
    </lineage>
</organism>
<protein>
    <submittedName>
        <fullName evidence="2">Uncharacterized protein</fullName>
    </submittedName>
</protein>
<sequence>MKNFVALILTAVTFYCSQVMAQGVDNQVDVSKWRAPSYDDTFFKDHLVNGQDALNYWMQSYNWRSNPDNLPEKKSRMELLQSNNASDVALANKQIQRECRTIMANVAGYQSRNPASRAPNTWIELGLRVPDKLLPETKTAIISTLNALNLSGKTAGYIGLLNVPGANGANVHGYLTALSLAPRLVTDNSISSAGLQGMKNELDNMNNFGDQGEFNLLESHWGGVASWNIIEKYSSDPVARRMARLISERLWINRYLTWSAPLQRITGPGSRMAPKEWLGSDNERALFATSLDRPIWLNLFFNWDKNIDPKAFRQSFEVIPTEAALPELPPYLQDIAWNKSLPNLLQCTMNYKTSTYPVLAGVKKGDANQPHKYVNYQTSNYTIGSTTNSFVTNTSVLAASVWWNNSRSSSEPLGSPKRFCVLYPHYVINGMSAFDKGDVYFENAPDKNLSDETGGVGGPWYREFADYGRVGTLQSKNKMIISYVPKPGVPRTGGDFVKSKVTRASAAMFLFRWEDSLDGLYINNKPVKSLPAQLNPGEWWFIEDGDVYAAVLPLKNTCFKGDCKITLEKRAHQIVLYQDNLSNGNIENISNEDWYNARSGFVVEAGNKDQYGSFANFQKKMMAAKVVADDANGFDRHIDYKRDTDELDMRWNSYTEQYASRKINGSDDSWMPFVSSPEFTSNNTGTISLKDATLKTDPGNSLWLLSCKPSKTWVAYQANLKKVLPIDFITPVCEIKIAQFPLGKIVINEQSAGNLKIDIDANYFANQNAADISASINLKTNSSIKNIDLSINGVPFESSSIKKVGPDTFIVQPTDKVQQIKQALIDQLKQ</sequence>
<reference evidence="2 3" key="1">
    <citation type="submission" date="2016-10" db="EMBL/GenBank/DDBJ databases">
        <authorList>
            <person name="de Groot N.N."/>
        </authorList>
    </citation>
    <scope>NUCLEOTIDE SEQUENCE [LARGE SCALE GENOMIC DNA]</scope>
    <source>
        <strain evidence="2 3">47C3B</strain>
    </source>
</reference>
<keyword evidence="3" id="KW-1185">Reference proteome</keyword>